<dbReference type="Gene3D" id="1.25.40.10">
    <property type="entry name" value="Tetratricopeptide repeat domain"/>
    <property type="match status" value="1"/>
</dbReference>
<dbReference type="SUPFAM" id="SSF48452">
    <property type="entry name" value="TPR-like"/>
    <property type="match status" value="1"/>
</dbReference>
<feature type="non-terminal residue" evidence="2">
    <location>
        <position position="118"/>
    </location>
</feature>
<dbReference type="PROSITE" id="PS50005">
    <property type="entry name" value="TPR"/>
    <property type="match status" value="1"/>
</dbReference>
<evidence type="ECO:0000256" key="1">
    <source>
        <dbReference type="PROSITE-ProRule" id="PRU00339"/>
    </source>
</evidence>
<evidence type="ECO:0000313" key="2">
    <source>
        <dbReference type="EMBL" id="TEB40934.1"/>
    </source>
</evidence>
<gene>
    <name evidence="2" type="ORF">D0809_28085</name>
</gene>
<keyword evidence="2" id="KW-0418">Kinase</keyword>
<dbReference type="Proteomes" id="UP000298340">
    <property type="component" value="Unassembled WGS sequence"/>
</dbReference>
<dbReference type="GO" id="GO:0016301">
    <property type="term" value="F:kinase activity"/>
    <property type="evidence" value="ECO:0007669"/>
    <property type="project" value="UniProtKB-KW"/>
</dbReference>
<organism evidence="2 3">
    <name type="scientific">Flavobacterium circumlabens</name>
    <dbReference type="NCBI Taxonomy" id="2133765"/>
    <lineage>
        <taxon>Bacteria</taxon>
        <taxon>Pseudomonadati</taxon>
        <taxon>Bacteroidota</taxon>
        <taxon>Flavobacteriia</taxon>
        <taxon>Flavobacteriales</taxon>
        <taxon>Flavobacteriaceae</taxon>
        <taxon>Flavobacterium</taxon>
    </lineage>
</organism>
<reference evidence="2 3" key="1">
    <citation type="journal article" date="2018" name="Syst. Appl. Microbiol.">
        <title>Flavobacterium circumlabens sp. nov. and Flavobacterium cupreum sp. nov., two psychrotrophic species isolated from Antarctic environmental samples.</title>
        <authorList>
            <person name="Kralova S."/>
            <person name="Busse H.J."/>
            <person name="Svec P."/>
            <person name="Maslanova I."/>
            <person name="Stankova E."/>
            <person name="Bartak M."/>
            <person name="Sedlacek I."/>
        </authorList>
    </citation>
    <scope>NUCLEOTIDE SEQUENCE [LARGE SCALE GENOMIC DNA]</scope>
    <source>
        <strain evidence="2 3">CCM 8828</strain>
    </source>
</reference>
<dbReference type="InterPro" id="IPR019734">
    <property type="entry name" value="TPR_rpt"/>
</dbReference>
<protein>
    <submittedName>
        <fullName evidence="2">Hybrid sensor histidine kinase/response regulator</fullName>
    </submittedName>
</protein>
<keyword evidence="2" id="KW-0808">Transferase</keyword>
<dbReference type="Pfam" id="PF13181">
    <property type="entry name" value="TPR_8"/>
    <property type="match status" value="1"/>
</dbReference>
<feature type="repeat" description="TPR" evidence="1">
    <location>
        <begin position="71"/>
        <end position="104"/>
    </location>
</feature>
<proteinExistence type="predicted"/>
<comment type="caution">
    <text evidence="2">The sequence shown here is derived from an EMBL/GenBank/DDBJ whole genome shotgun (WGS) entry which is preliminary data.</text>
</comment>
<dbReference type="AlphaFoldDB" id="A0A4Y7U3U8"/>
<dbReference type="SMART" id="SM00028">
    <property type="entry name" value="TPR"/>
    <property type="match status" value="2"/>
</dbReference>
<feature type="non-terminal residue" evidence="2">
    <location>
        <position position="1"/>
    </location>
</feature>
<sequence>NTTQGNYQTAELYYKKAENLLKELNIADSAEILSYQKAMAFKANHNYPLAVKTFQRIIKKQGNGSILKAKADSYYQLGLLKNQLKQNDSAIIYFDNALEINAKSNDLAQKSKIILAIS</sequence>
<dbReference type="EMBL" id="QWDN01000739">
    <property type="protein sequence ID" value="TEB40934.1"/>
    <property type="molecule type" value="Genomic_DNA"/>
</dbReference>
<keyword evidence="1" id="KW-0802">TPR repeat</keyword>
<name>A0A4Y7U3U8_9FLAO</name>
<accession>A0A4Y7U3U8</accession>
<evidence type="ECO:0000313" key="3">
    <source>
        <dbReference type="Proteomes" id="UP000298340"/>
    </source>
</evidence>
<dbReference type="InterPro" id="IPR011990">
    <property type="entry name" value="TPR-like_helical_dom_sf"/>
</dbReference>